<feature type="compositionally biased region" description="Basic residues" evidence="6">
    <location>
        <begin position="59"/>
        <end position="76"/>
    </location>
</feature>
<keyword evidence="5" id="KW-0694">RNA-binding</keyword>
<dbReference type="Pfam" id="PF00573">
    <property type="entry name" value="Ribosomal_L4"/>
    <property type="match status" value="1"/>
</dbReference>
<evidence type="ECO:0000256" key="4">
    <source>
        <dbReference type="ARBA" id="ARBA00035244"/>
    </source>
</evidence>
<organism evidence="7 8">
    <name type="scientific">Candidatus Nomurabacteria bacterium RIFCSPHIGHO2_02_FULL_42_24</name>
    <dbReference type="NCBI Taxonomy" id="1801757"/>
    <lineage>
        <taxon>Bacteria</taxon>
        <taxon>Candidatus Nomuraibacteriota</taxon>
    </lineage>
</organism>
<dbReference type="GO" id="GO:0006412">
    <property type="term" value="P:translation"/>
    <property type="evidence" value="ECO:0007669"/>
    <property type="project" value="UniProtKB-UniRule"/>
</dbReference>
<comment type="caution">
    <text evidence="7">The sequence shown here is derived from an EMBL/GenBank/DDBJ whole genome shotgun (WGS) entry which is preliminary data.</text>
</comment>
<keyword evidence="3 5" id="KW-0687">Ribonucleoprotein</keyword>
<dbReference type="Gene3D" id="3.40.1370.10">
    <property type="match status" value="1"/>
</dbReference>
<evidence type="ECO:0000256" key="5">
    <source>
        <dbReference type="HAMAP-Rule" id="MF_01328"/>
    </source>
</evidence>
<accession>A0A1F6WII8</accession>
<name>A0A1F6WII8_9BACT</name>
<evidence type="ECO:0000256" key="1">
    <source>
        <dbReference type="ARBA" id="ARBA00010528"/>
    </source>
</evidence>
<proteinExistence type="inferred from homology"/>
<dbReference type="NCBIfam" id="TIGR03953">
    <property type="entry name" value="rplD_bact"/>
    <property type="match status" value="1"/>
</dbReference>
<dbReference type="GO" id="GO:0019843">
    <property type="term" value="F:rRNA binding"/>
    <property type="evidence" value="ECO:0007669"/>
    <property type="project" value="UniProtKB-UniRule"/>
</dbReference>
<dbReference type="GO" id="GO:0005840">
    <property type="term" value="C:ribosome"/>
    <property type="evidence" value="ECO:0007669"/>
    <property type="project" value="UniProtKB-KW"/>
</dbReference>
<protein>
    <recommendedName>
        <fullName evidence="4 5">Large ribosomal subunit protein uL4</fullName>
    </recommendedName>
</protein>
<dbReference type="SUPFAM" id="SSF52166">
    <property type="entry name" value="Ribosomal protein L4"/>
    <property type="match status" value="1"/>
</dbReference>
<sequence length="234" mass="26015">MQALIYNQEGKETGKIELPKEIFGLPNNTDLIHQVAVSMSANRRAGTAHTKFRGEVRGGGRKPWKQKGTGRARHGSSRSPIWIGGGVTHGPRVERIWKKKINRKMAAKALLTALSGKFRAGEILWLKELSVSGGKTKLMQTVLVNLARALNWPRLVSSKKPQTFIVLPEKNTEILRATRNLLVAESMLVANLNVLDVLNRKYLIFVNPEKILTLLNSKLRRSNKVGVPTKTSGK</sequence>
<evidence type="ECO:0000256" key="3">
    <source>
        <dbReference type="ARBA" id="ARBA00023274"/>
    </source>
</evidence>
<dbReference type="GO" id="GO:1990904">
    <property type="term" value="C:ribonucleoprotein complex"/>
    <property type="evidence" value="ECO:0007669"/>
    <property type="project" value="UniProtKB-KW"/>
</dbReference>
<keyword evidence="2 5" id="KW-0689">Ribosomal protein</keyword>
<comment type="similarity">
    <text evidence="1 5">Belongs to the universal ribosomal protein uL4 family.</text>
</comment>
<dbReference type="EMBL" id="MFUH01000020">
    <property type="protein sequence ID" value="OGI81708.1"/>
    <property type="molecule type" value="Genomic_DNA"/>
</dbReference>
<dbReference type="PANTHER" id="PTHR10746">
    <property type="entry name" value="50S RIBOSOMAL PROTEIN L4"/>
    <property type="match status" value="1"/>
</dbReference>
<comment type="function">
    <text evidence="5">One of the primary rRNA binding proteins, this protein initially binds near the 5'-end of the 23S rRNA. It is important during the early stages of 50S assembly. It makes multiple contacts with different domains of the 23S rRNA in the assembled 50S subunit and ribosome.</text>
</comment>
<keyword evidence="5" id="KW-0699">rRNA-binding</keyword>
<dbReference type="AlphaFoldDB" id="A0A1F6WII8"/>
<dbReference type="Proteomes" id="UP000179880">
    <property type="component" value="Unassembled WGS sequence"/>
</dbReference>
<comment type="function">
    <text evidence="5">Forms part of the polypeptide exit tunnel.</text>
</comment>
<dbReference type="InterPro" id="IPR023574">
    <property type="entry name" value="Ribosomal_uL4_dom_sf"/>
</dbReference>
<comment type="subunit">
    <text evidence="5">Part of the 50S ribosomal subunit.</text>
</comment>
<dbReference type="HAMAP" id="MF_01328_B">
    <property type="entry name" value="Ribosomal_uL4_B"/>
    <property type="match status" value="1"/>
</dbReference>
<evidence type="ECO:0000313" key="8">
    <source>
        <dbReference type="Proteomes" id="UP000179880"/>
    </source>
</evidence>
<reference evidence="7 8" key="1">
    <citation type="journal article" date="2016" name="Nat. Commun.">
        <title>Thousands of microbial genomes shed light on interconnected biogeochemical processes in an aquifer system.</title>
        <authorList>
            <person name="Anantharaman K."/>
            <person name="Brown C.T."/>
            <person name="Hug L.A."/>
            <person name="Sharon I."/>
            <person name="Castelle C.J."/>
            <person name="Probst A.J."/>
            <person name="Thomas B.C."/>
            <person name="Singh A."/>
            <person name="Wilkins M.J."/>
            <person name="Karaoz U."/>
            <person name="Brodie E.L."/>
            <person name="Williams K.H."/>
            <person name="Hubbard S.S."/>
            <person name="Banfield J.F."/>
        </authorList>
    </citation>
    <scope>NUCLEOTIDE SEQUENCE [LARGE SCALE GENOMIC DNA]</scope>
</reference>
<dbReference type="InterPro" id="IPR002136">
    <property type="entry name" value="Ribosomal_uL4"/>
</dbReference>
<evidence type="ECO:0000256" key="6">
    <source>
        <dbReference type="SAM" id="MobiDB-lite"/>
    </source>
</evidence>
<evidence type="ECO:0000313" key="7">
    <source>
        <dbReference type="EMBL" id="OGI81708.1"/>
    </source>
</evidence>
<dbReference type="InterPro" id="IPR013005">
    <property type="entry name" value="Ribosomal_uL4-like"/>
</dbReference>
<dbReference type="GO" id="GO:0003735">
    <property type="term" value="F:structural constituent of ribosome"/>
    <property type="evidence" value="ECO:0007669"/>
    <property type="project" value="InterPro"/>
</dbReference>
<gene>
    <name evidence="5" type="primary">rplD</name>
    <name evidence="7" type="ORF">A3B93_00865</name>
</gene>
<feature type="region of interest" description="Disordered" evidence="6">
    <location>
        <begin position="56"/>
        <end position="84"/>
    </location>
</feature>
<evidence type="ECO:0000256" key="2">
    <source>
        <dbReference type="ARBA" id="ARBA00022980"/>
    </source>
</evidence>
<dbReference type="PANTHER" id="PTHR10746:SF6">
    <property type="entry name" value="LARGE RIBOSOMAL SUBUNIT PROTEIN UL4M"/>
    <property type="match status" value="1"/>
</dbReference>